<dbReference type="EMBL" id="UYYA01000285">
    <property type="protein sequence ID" value="VDM53334.1"/>
    <property type="molecule type" value="Genomic_DNA"/>
</dbReference>
<proteinExistence type="predicted"/>
<dbReference type="WBParaSite" id="ACOC_0000174801-mRNA-1">
    <property type="protein sequence ID" value="ACOC_0000174801-mRNA-1"/>
    <property type="gene ID" value="ACOC_0000174801"/>
</dbReference>
<evidence type="ECO:0000313" key="2">
    <source>
        <dbReference type="EMBL" id="VDM53334.1"/>
    </source>
</evidence>
<protein>
    <submittedName>
        <fullName evidence="2 4">Uncharacterized protein</fullName>
    </submittedName>
</protein>
<evidence type="ECO:0000256" key="1">
    <source>
        <dbReference type="SAM" id="MobiDB-lite"/>
    </source>
</evidence>
<reference evidence="4" key="1">
    <citation type="submission" date="2017-02" db="UniProtKB">
        <authorList>
            <consortium name="WormBaseParasite"/>
        </authorList>
    </citation>
    <scope>IDENTIFICATION</scope>
</reference>
<dbReference type="Proteomes" id="UP000267027">
    <property type="component" value="Unassembled WGS sequence"/>
</dbReference>
<dbReference type="AlphaFoldDB" id="A0A0R3PCZ3"/>
<keyword evidence="3" id="KW-1185">Reference proteome</keyword>
<feature type="compositionally biased region" description="Acidic residues" evidence="1">
    <location>
        <begin position="116"/>
        <end position="133"/>
    </location>
</feature>
<feature type="region of interest" description="Disordered" evidence="1">
    <location>
        <begin position="114"/>
        <end position="153"/>
    </location>
</feature>
<evidence type="ECO:0000313" key="4">
    <source>
        <dbReference type="WBParaSite" id="ACOC_0000174801-mRNA-1"/>
    </source>
</evidence>
<evidence type="ECO:0000313" key="3">
    <source>
        <dbReference type="Proteomes" id="UP000267027"/>
    </source>
</evidence>
<gene>
    <name evidence="2" type="ORF">ACOC_LOCUS1749</name>
</gene>
<name>A0A0R3PCZ3_ANGCS</name>
<sequence length="153" mass="17490">MHERVNIIVATQANTPQQLTRHRRHIDRKDQHTKSEDFEESILHLARHIHRMDPVQQEDIRTNKTRKSIRRWARNIDRDHWSIDRSQPIGGCSDWLAGWLAGGRPLITHFRRCDNDDGGDDDDDDDNDDDDETSGGTGHGGEGTASYLAGHGH</sequence>
<accession>A0A0R3PCZ3</accession>
<reference evidence="2 3" key="2">
    <citation type="submission" date="2018-11" db="EMBL/GenBank/DDBJ databases">
        <authorList>
            <consortium name="Pathogen Informatics"/>
        </authorList>
    </citation>
    <scope>NUCLEOTIDE SEQUENCE [LARGE SCALE GENOMIC DNA]</scope>
    <source>
        <strain evidence="2 3">Costa Rica</strain>
    </source>
</reference>
<organism evidence="4">
    <name type="scientific">Angiostrongylus costaricensis</name>
    <name type="common">Nematode worm</name>
    <dbReference type="NCBI Taxonomy" id="334426"/>
    <lineage>
        <taxon>Eukaryota</taxon>
        <taxon>Metazoa</taxon>
        <taxon>Ecdysozoa</taxon>
        <taxon>Nematoda</taxon>
        <taxon>Chromadorea</taxon>
        <taxon>Rhabditida</taxon>
        <taxon>Rhabditina</taxon>
        <taxon>Rhabditomorpha</taxon>
        <taxon>Strongyloidea</taxon>
        <taxon>Metastrongylidae</taxon>
        <taxon>Angiostrongylus</taxon>
    </lineage>
</organism>